<name>A0A4Y2H3V8_ARAVE</name>
<evidence type="ECO:0000313" key="2">
    <source>
        <dbReference type="EMBL" id="GBM59849.1"/>
    </source>
</evidence>
<proteinExistence type="predicted"/>
<comment type="caution">
    <text evidence="2">The sequence shown here is derived from an EMBL/GenBank/DDBJ whole genome shotgun (WGS) entry which is preliminary data.</text>
</comment>
<organism evidence="2 3">
    <name type="scientific">Araneus ventricosus</name>
    <name type="common">Orbweaver spider</name>
    <name type="synonym">Epeira ventricosa</name>
    <dbReference type="NCBI Taxonomy" id="182803"/>
    <lineage>
        <taxon>Eukaryota</taxon>
        <taxon>Metazoa</taxon>
        <taxon>Ecdysozoa</taxon>
        <taxon>Arthropoda</taxon>
        <taxon>Chelicerata</taxon>
        <taxon>Arachnida</taxon>
        <taxon>Araneae</taxon>
        <taxon>Araneomorphae</taxon>
        <taxon>Entelegynae</taxon>
        <taxon>Araneoidea</taxon>
        <taxon>Araneidae</taxon>
        <taxon>Araneus</taxon>
    </lineage>
</organism>
<sequence>MKVSSKPNKMILMSLKSHLTFPERSMQPGSNLKADKTTGKTICQARMNRSDDATEHKANDDKEQLEETLASAQETLQTLRTLRR</sequence>
<dbReference type="AlphaFoldDB" id="A0A4Y2H3V8"/>
<keyword evidence="3" id="KW-1185">Reference proteome</keyword>
<protein>
    <submittedName>
        <fullName evidence="2">Uncharacterized protein</fullName>
    </submittedName>
</protein>
<evidence type="ECO:0000256" key="1">
    <source>
        <dbReference type="SAM" id="Coils"/>
    </source>
</evidence>
<evidence type="ECO:0000313" key="3">
    <source>
        <dbReference type="Proteomes" id="UP000499080"/>
    </source>
</evidence>
<keyword evidence="1" id="KW-0175">Coiled coil</keyword>
<dbReference type="EMBL" id="BGPR01101502">
    <property type="protein sequence ID" value="GBM59849.1"/>
    <property type="molecule type" value="Genomic_DNA"/>
</dbReference>
<gene>
    <name evidence="2" type="ORF">AVEN_163037_1</name>
</gene>
<reference evidence="2 3" key="1">
    <citation type="journal article" date="2019" name="Sci. Rep.">
        <title>Orb-weaving spider Araneus ventricosus genome elucidates the spidroin gene catalogue.</title>
        <authorList>
            <person name="Kono N."/>
            <person name="Nakamura H."/>
            <person name="Ohtoshi R."/>
            <person name="Moran D.A.P."/>
            <person name="Shinohara A."/>
            <person name="Yoshida Y."/>
            <person name="Fujiwara M."/>
            <person name="Mori M."/>
            <person name="Tomita M."/>
            <person name="Arakawa K."/>
        </authorList>
    </citation>
    <scope>NUCLEOTIDE SEQUENCE [LARGE SCALE GENOMIC DNA]</scope>
</reference>
<feature type="coiled-coil region" evidence="1">
    <location>
        <begin position="55"/>
        <end position="82"/>
    </location>
</feature>
<accession>A0A4Y2H3V8</accession>
<dbReference type="Proteomes" id="UP000499080">
    <property type="component" value="Unassembled WGS sequence"/>
</dbReference>